<dbReference type="Pfam" id="PF00628">
    <property type="entry name" value="PHD"/>
    <property type="match status" value="1"/>
</dbReference>
<gene>
    <name evidence="9" type="ORF">OCU04_004457</name>
</gene>
<dbReference type="PROSITE" id="PS01359">
    <property type="entry name" value="ZF_PHD_1"/>
    <property type="match status" value="1"/>
</dbReference>
<feature type="domain" description="PHD-type" evidence="8">
    <location>
        <begin position="286"/>
        <end position="338"/>
    </location>
</feature>
<dbReference type="EMBL" id="JAPEIS010000004">
    <property type="protein sequence ID" value="KAJ8067078.1"/>
    <property type="molecule type" value="Genomic_DNA"/>
</dbReference>
<dbReference type="GO" id="GO:0045893">
    <property type="term" value="P:positive regulation of DNA-templated transcription"/>
    <property type="evidence" value="ECO:0007669"/>
    <property type="project" value="TreeGrafter"/>
</dbReference>
<evidence type="ECO:0000256" key="7">
    <source>
        <dbReference type="SAM" id="MobiDB-lite"/>
    </source>
</evidence>
<sequence>MDSMDIDLPVGISQMDDEVELMNAEVPPEAPNDVSLEEPTEAPIEAPIESLSDAPEPQKSKPTASKSRISNNAPGYRYKYPEAKPTPPGVDDDRWNKIYVAADSRFYNRAKKNASESRKIRLTGETYQLALRILKERDEKEAEAAADLAAGIVPAPKRTPKPKPPPRPKAPSTSSRDGTPSFNDRIPLSISEQIKSEGRARKTLPSSSQGSPGPSGPKHSSPAPSQMKSEKAEKPLPKKKSTITSTKKARPKGAKPEGPTEARSQRNSATPGLRNPSDDDDSNDGGEYCICRGPDDHRMMIFCEGGCQDWYHCSCIDVDVEDAKELLDRFICPNCSSETEFTTWKRICRYHNVDGCRKAARVMDDPPSKYCSDEHATAFWEFVAEKLRANKKRTIGGALSGEEFGALLSSCKTATDFHALGSRPKLPVPEGHDPSQPLGFNYLLPEEESAINKIKARRTIIEQRIESFKTAQKLLIMMNRRAKIAQEHPDVDVKEICGYDNRLALNEYEFGAWCASEEGKGYLATGVLGPRTEETKHIGETTPYPGQVIPDTGDTPDELKNLCIKPLKKCKHNGWRGNHAEQYAYATKTLTEELAKLSKQEASIIEDAETREATKDYNAENTVEQLF</sequence>
<comment type="subcellular location">
    <subcellularLocation>
        <location evidence="1">Nucleus</location>
    </subcellularLocation>
</comment>
<evidence type="ECO:0000256" key="4">
    <source>
        <dbReference type="ARBA" id="ARBA00022833"/>
    </source>
</evidence>
<dbReference type="GO" id="GO:0048188">
    <property type="term" value="C:Set1C/COMPASS complex"/>
    <property type="evidence" value="ECO:0007669"/>
    <property type="project" value="InterPro"/>
</dbReference>
<evidence type="ECO:0000256" key="1">
    <source>
        <dbReference type="ARBA" id="ARBA00004123"/>
    </source>
</evidence>
<name>A0A9X0ATU9_9HELO</name>
<dbReference type="OrthoDB" id="436852at2759"/>
<comment type="caution">
    <text evidence="9">The sequence shown here is derived from an EMBL/GenBank/DDBJ whole genome shotgun (WGS) entry which is preliminary data.</text>
</comment>
<dbReference type="PANTHER" id="PTHR46174">
    <property type="entry name" value="CXXC-TYPE ZINC FINGER PROTEIN 1"/>
    <property type="match status" value="1"/>
</dbReference>
<evidence type="ECO:0000256" key="2">
    <source>
        <dbReference type="ARBA" id="ARBA00022723"/>
    </source>
</evidence>
<dbReference type="Gene3D" id="3.30.40.10">
    <property type="entry name" value="Zinc/RING finger domain, C3HC4 (zinc finger)"/>
    <property type="match status" value="1"/>
</dbReference>
<dbReference type="InterPro" id="IPR019786">
    <property type="entry name" value="Zinc_finger_PHD-type_CS"/>
</dbReference>
<evidence type="ECO:0000313" key="10">
    <source>
        <dbReference type="Proteomes" id="UP001152300"/>
    </source>
</evidence>
<keyword evidence="2" id="KW-0479">Metal-binding</keyword>
<dbReference type="Proteomes" id="UP001152300">
    <property type="component" value="Unassembled WGS sequence"/>
</dbReference>
<feature type="compositionally biased region" description="Basic residues" evidence="7">
    <location>
        <begin position="237"/>
        <end position="253"/>
    </location>
</feature>
<evidence type="ECO:0000256" key="5">
    <source>
        <dbReference type="ARBA" id="ARBA00023242"/>
    </source>
</evidence>
<accession>A0A9X0ATU9</accession>
<protein>
    <recommendedName>
        <fullName evidence="8">PHD-type domain-containing protein</fullName>
    </recommendedName>
</protein>
<keyword evidence="10" id="KW-1185">Reference proteome</keyword>
<organism evidence="9 10">
    <name type="scientific">Sclerotinia nivalis</name>
    <dbReference type="NCBI Taxonomy" id="352851"/>
    <lineage>
        <taxon>Eukaryota</taxon>
        <taxon>Fungi</taxon>
        <taxon>Dikarya</taxon>
        <taxon>Ascomycota</taxon>
        <taxon>Pezizomycotina</taxon>
        <taxon>Leotiomycetes</taxon>
        <taxon>Helotiales</taxon>
        <taxon>Sclerotiniaceae</taxon>
        <taxon>Sclerotinia</taxon>
    </lineage>
</organism>
<dbReference type="InterPro" id="IPR013083">
    <property type="entry name" value="Znf_RING/FYVE/PHD"/>
</dbReference>
<evidence type="ECO:0000256" key="6">
    <source>
        <dbReference type="PROSITE-ProRule" id="PRU00146"/>
    </source>
</evidence>
<dbReference type="InterPro" id="IPR011011">
    <property type="entry name" value="Znf_FYVE_PHD"/>
</dbReference>
<keyword evidence="5" id="KW-0539">Nucleus</keyword>
<dbReference type="PROSITE" id="PS50016">
    <property type="entry name" value="ZF_PHD_2"/>
    <property type="match status" value="1"/>
</dbReference>
<evidence type="ECO:0000313" key="9">
    <source>
        <dbReference type="EMBL" id="KAJ8067078.1"/>
    </source>
</evidence>
<feature type="region of interest" description="Disordered" evidence="7">
    <location>
        <begin position="1"/>
        <end position="94"/>
    </location>
</feature>
<keyword evidence="3 6" id="KW-0863">Zinc-finger</keyword>
<dbReference type="InterPro" id="IPR001965">
    <property type="entry name" value="Znf_PHD"/>
</dbReference>
<feature type="compositionally biased region" description="Polar residues" evidence="7">
    <location>
        <begin position="60"/>
        <end position="73"/>
    </location>
</feature>
<dbReference type="SMART" id="SM00249">
    <property type="entry name" value="PHD"/>
    <property type="match status" value="1"/>
</dbReference>
<dbReference type="InterPro" id="IPR019787">
    <property type="entry name" value="Znf_PHD-finger"/>
</dbReference>
<proteinExistence type="predicted"/>
<feature type="compositionally biased region" description="Basic and acidic residues" evidence="7">
    <location>
        <begin position="254"/>
        <end position="264"/>
    </location>
</feature>
<dbReference type="GO" id="GO:0008270">
    <property type="term" value="F:zinc ion binding"/>
    <property type="evidence" value="ECO:0007669"/>
    <property type="project" value="UniProtKB-KW"/>
</dbReference>
<evidence type="ECO:0000259" key="8">
    <source>
        <dbReference type="PROSITE" id="PS50016"/>
    </source>
</evidence>
<dbReference type="InterPro" id="IPR037869">
    <property type="entry name" value="Spp1/CFP1"/>
</dbReference>
<evidence type="ECO:0000256" key="3">
    <source>
        <dbReference type="ARBA" id="ARBA00022771"/>
    </source>
</evidence>
<keyword evidence="4" id="KW-0862">Zinc</keyword>
<feature type="compositionally biased region" description="Low complexity" evidence="7">
    <location>
        <begin position="205"/>
        <end position="225"/>
    </location>
</feature>
<dbReference type="AlphaFoldDB" id="A0A9X0ATU9"/>
<dbReference type="SUPFAM" id="SSF57903">
    <property type="entry name" value="FYVE/PHD zinc finger"/>
    <property type="match status" value="1"/>
</dbReference>
<dbReference type="PANTHER" id="PTHR46174:SF1">
    <property type="entry name" value="CXXC-TYPE ZINC FINGER PROTEIN 1"/>
    <property type="match status" value="1"/>
</dbReference>
<feature type="region of interest" description="Disordered" evidence="7">
    <location>
        <begin position="139"/>
        <end position="285"/>
    </location>
</feature>
<feature type="compositionally biased region" description="Low complexity" evidence="7">
    <location>
        <begin position="145"/>
        <end position="156"/>
    </location>
</feature>
<reference evidence="9" key="1">
    <citation type="submission" date="2022-11" db="EMBL/GenBank/DDBJ databases">
        <title>Genome Resource of Sclerotinia nivalis Strain SnTB1, a Plant Pathogen Isolated from American Ginseng.</title>
        <authorList>
            <person name="Fan S."/>
        </authorList>
    </citation>
    <scope>NUCLEOTIDE SEQUENCE</scope>
    <source>
        <strain evidence="9">SnTB1</strain>
    </source>
</reference>